<dbReference type="EMBL" id="CABITT030000004">
    <property type="protein sequence ID" value="VVB02789.1"/>
    <property type="molecule type" value="Genomic_DNA"/>
</dbReference>
<keyword evidence="2" id="KW-1185">Reference proteome</keyword>
<dbReference type="SUPFAM" id="SSF48371">
    <property type="entry name" value="ARM repeat"/>
    <property type="match status" value="1"/>
</dbReference>
<dbReference type="AlphaFoldDB" id="A0A565BNL0"/>
<dbReference type="InterPro" id="IPR011989">
    <property type="entry name" value="ARM-like"/>
</dbReference>
<comment type="caution">
    <text evidence="1">The sequence shown here is derived from an EMBL/GenBank/DDBJ whole genome shotgun (WGS) entry which is preliminary data.</text>
</comment>
<dbReference type="Gene3D" id="1.25.10.10">
    <property type="entry name" value="Leucine-rich Repeat Variant"/>
    <property type="match status" value="1"/>
</dbReference>
<dbReference type="PANTHER" id="PTHR14873">
    <property type="entry name" value="OS06G0694100 PROTEIN"/>
    <property type="match status" value="1"/>
</dbReference>
<protein>
    <submittedName>
        <fullName evidence="1">Uncharacterized protein</fullName>
    </submittedName>
</protein>
<dbReference type="Proteomes" id="UP000489600">
    <property type="component" value="Unassembled WGS sequence"/>
</dbReference>
<accession>A0A565BNL0</accession>
<proteinExistence type="predicted"/>
<dbReference type="PANTHER" id="PTHR14873:SF1">
    <property type="entry name" value="OS06G0694100 PROTEIN"/>
    <property type="match status" value="1"/>
</dbReference>
<organism evidence="1 2">
    <name type="scientific">Arabis nemorensis</name>
    <dbReference type="NCBI Taxonomy" id="586526"/>
    <lineage>
        <taxon>Eukaryota</taxon>
        <taxon>Viridiplantae</taxon>
        <taxon>Streptophyta</taxon>
        <taxon>Embryophyta</taxon>
        <taxon>Tracheophyta</taxon>
        <taxon>Spermatophyta</taxon>
        <taxon>Magnoliopsida</taxon>
        <taxon>eudicotyledons</taxon>
        <taxon>Gunneridae</taxon>
        <taxon>Pentapetalae</taxon>
        <taxon>rosids</taxon>
        <taxon>malvids</taxon>
        <taxon>Brassicales</taxon>
        <taxon>Brassicaceae</taxon>
        <taxon>Arabideae</taxon>
        <taxon>Arabis</taxon>
    </lineage>
</organism>
<reference evidence="1" key="1">
    <citation type="submission" date="2019-07" db="EMBL/GenBank/DDBJ databases">
        <authorList>
            <person name="Dittberner H."/>
        </authorList>
    </citation>
    <scope>NUCLEOTIDE SEQUENCE [LARGE SCALE GENOMIC DNA]</scope>
</reference>
<name>A0A565BNL0_9BRAS</name>
<sequence length="427" mass="48611">MSNTNSDFHSRLLRLSEPIREILRRTQYTPQQSSKVSTKDIILSLLPNNEEEEDSHASIKNLALACALISSSRSSTHELLSWIPENLCVAGESALHEISKDYFSDFPGNNDEKVEELMVVDSGKKRLVIELLPIVLPELKDGIEKSSIGKNNDAEDVSASMARTPIGYGILAAHQLRWFVAQVEKPNLAKICNLVVPCALTALDHSSPEVKGQGMVSFVHLAKNVSSGDLGLYGEVVLDACCQNIASDDEIWIHVVELSVLLVTKLQQNNPRSPWHERIMNEMLGHLERQPRNKERRIAWLRFIEPLLNALGLFLLAHFRRIFPLFFQWMHSDDAETVLLVLDRLETIVRLTWIRNSPVIPRLVEELVSLYKESSMRKERDEIRPLILRILMLLRKCKSLQFESAWSQYQEDPNLSTVGKYIWTSSS</sequence>
<gene>
    <name evidence="1" type="ORF">ANE_LOCUS13233</name>
</gene>
<evidence type="ECO:0000313" key="2">
    <source>
        <dbReference type="Proteomes" id="UP000489600"/>
    </source>
</evidence>
<evidence type="ECO:0000313" key="1">
    <source>
        <dbReference type="EMBL" id="VVB02789.1"/>
    </source>
</evidence>
<dbReference type="OrthoDB" id="753785at2759"/>
<dbReference type="InterPro" id="IPR016024">
    <property type="entry name" value="ARM-type_fold"/>
</dbReference>